<feature type="signal peptide" evidence="1">
    <location>
        <begin position="1"/>
        <end position="23"/>
    </location>
</feature>
<organism evidence="2 3">
    <name type="scientific">Planomonospora parontospora</name>
    <dbReference type="NCBI Taxonomy" id="58119"/>
    <lineage>
        <taxon>Bacteria</taxon>
        <taxon>Bacillati</taxon>
        <taxon>Actinomycetota</taxon>
        <taxon>Actinomycetes</taxon>
        <taxon>Streptosporangiales</taxon>
        <taxon>Streptosporangiaceae</taxon>
        <taxon>Planomonospora</taxon>
    </lineage>
</organism>
<accession>A0AA37BHM6</accession>
<evidence type="ECO:0000313" key="2">
    <source>
        <dbReference type="EMBL" id="GGK72021.1"/>
    </source>
</evidence>
<reference evidence="2" key="2">
    <citation type="submission" date="2022-09" db="EMBL/GenBank/DDBJ databases">
        <authorList>
            <person name="Sun Q."/>
            <person name="Ohkuma M."/>
        </authorList>
    </citation>
    <scope>NUCLEOTIDE SEQUENCE</scope>
    <source>
        <strain evidence="2">JCM 3093</strain>
    </source>
</reference>
<dbReference type="Proteomes" id="UP000627984">
    <property type="component" value="Unassembled WGS sequence"/>
</dbReference>
<feature type="chain" id="PRO_5041212520" description="PepSY domain-containing protein" evidence="1">
    <location>
        <begin position="24"/>
        <end position="114"/>
    </location>
</feature>
<reference evidence="2" key="1">
    <citation type="journal article" date="2014" name="Int. J. Syst. Evol. Microbiol.">
        <title>Complete genome sequence of Corynebacterium casei LMG S-19264T (=DSM 44701T), isolated from a smear-ripened cheese.</title>
        <authorList>
            <consortium name="US DOE Joint Genome Institute (JGI-PGF)"/>
            <person name="Walter F."/>
            <person name="Albersmeier A."/>
            <person name="Kalinowski J."/>
            <person name="Ruckert C."/>
        </authorList>
    </citation>
    <scope>NUCLEOTIDE SEQUENCE</scope>
    <source>
        <strain evidence="2">JCM 3093</strain>
    </source>
</reference>
<dbReference type="EMBL" id="BMQD01000010">
    <property type="protein sequence ID" value="GGK72021.1"/>
    <property type="molecule type" value="Genomic_DNA"/>
</dbReference>
<gene>
    <name evidence="2" type="ORF">GCM10010126_34320</name>
</gene>
<evidence type="ECO:0008006" key="4">
    <source>
        <dbReference type="Google" id="ProtNLM"/>
    </source>
</evidence>
<evidence type="ECO:0000256" key="1">
    <source>
        <dbReference type="SAM" id="SignalP"/>
    </source>
</evidence>
<comment type="caution">
    <text evidence="2">The sequence shown here is derived from an EMBL/GenBank/DDBJ whole genome shotgun (WGS) entry which is preliminary data.</text>
</comment>
<evidence type="ECO:0000313" key="3">
    <source>
        <dbReference type="Proteomes" id="UP000627984"/>
    </source>
</evidence>
<dbReference type="AlphaFoldDB" id="A0AA37BHM6"/>
<dbReference type="Gene3D" id="3.10.450.40">
    <property type="match status" value="1"/>
</dbReference>
<keyword evidence="1" id="KW-0732">Signal</keyword>
<name>A0AA37BHM6_9ACTN</name>
<protein>
    <recommendedName>
        <fullName evidence="4">PepSY domain-containing protein</fullName>
    </recommendedName>
</protein>
<sequence>MFVRIALATAGTAILLSSGGAASATRIESAPGAASARPTTVGTASLPAAGVSSRQAAQIARGKVPGARVTRVRRVWDQGIWNWRVELVKAPWRYDLFVSVRSGRVVRIKINYGY</sequence>
<proteinExistence type="predicted"/>